<organism evidence="2">
    <name type="scientific">Schistosoma curassoni</name>
    <dbReference type="NCBI Taxonomy" id="6186"/>
    <lineage>
        <taxon>Eukaryota</taxon>
        <taxon>Metazoa</taxon>
        <taxon>Spiralia</taxon>
        <taxon>Lophotrochozoa</taxon>
        <taxon>Platyhelminthes</taxon>
        <taxon>Trematoda</taxon>
        <taxon>Digenea</taxon>
        <taxon>Strigeidida</taxon>
        <taxon>Schistosomatoidea</taxon>
        <taxon>Schistosomatidae</taxon>
        <taxon>Schistosoma</taxon>
    </lineage>
</organism>
<dbReference type="AlphaFoldDB" id="A0A183JQU5"/>
<feature type="compositionally biased region" description="Acidic residues" evidence="1">
    <location>
        <begin position="9"/>
        <end position="28"/>
    </location>
</feature>
<name>A0A183JQU5_9TREM</name>
<evidence type="ECO:0000256" key="1">
    <source>
        <dbReference type="SAM" id="MobiDB-lite"/>
    </source>
</evidence>
<protein>
    <submittedName>
        <fullName evidence="2">TBP-binding domain-containing protein</fullName>
    </submittedName>
</protein>
<dbReference type="WBParaSite" id="SCUD_0000508401-mRNA-1">
    <property type="protein sequence ID" value="SCUD_0000508401-mRNA-1"/>
    <property type="gene ID" value="SCUD_0000508401"/>
</dbReference>
<reference evidence="2" key="1">
    <citation type="submission" date="2016-06" db="UniProtKB">
        <authorList>
            <consortium name="WormBaseParasite"/>
        </authorList>
    </citation>
    <scope>IDENTIFICATION</scope>
</reference>
<sequence>MFSLIKADDDVEAGTDPDIDTDELEEADERGFLDLSETSSPLFEVSSDKMNP</sequence>
<evidence type="ECO:0000313" key="2">
    <source>
        <dbReference type="WBParaSite" id="SCUD_0000508401-mRNA-1"/>
    </source>
</evidence>
<proteinExistence type="predicted"/>
<feature type="region of interest" description="Disordered" evidence="1">
    <location>
        <begin position="1"/>
        <end position="52"/>
    </location>
</feature>
<accession>A0A183JQU5</accession>